<reference evidence="6 7" key="1">
    <citation type="submission" date="2024-08" db="EMBL/GenBank/DDBJ databases">
        <title>Gnathostoma spinigerum genome.</title>
        <authorList>
            <person name="Gonzalez-Bertolin B."/>
            <person name="Monzon S."/>
            <person name="Zaballos A."/>
            <person name="Jimenez P."/>
            <person name="Dekumyoy P."/>
            <person name="Varona S."/>
            <person name="Cuesta I."/>
            <person name="Sumanam S."/>
            <person name="Adisakwattana P."/>
            <person name="Gasser R.B."/>
            <person name="Hernandez-Gonzalez A."/>
            <person name="Young N.D."/>
            <person name="Perteguer M.J."/>
        </authorList>
    </citation>
    <scope>NUCLEOTIDE SEQUENCE [LARGE SCALE GENOMIC DNA]</scope>
    <source>
        <strain evidence="6">AL3</strain>
        <tissue evidence="6">Liver</tissue>
    </source>
</reference>
<dbReference type="InterPro" id="IPR004895">
    <property type="entry name" value="Prenylated_rab_accept_PRA1"/>
</dbReference>
<evidence type="ECO:0000256" key="4">
    <source>
        <dbReference type="ARBA" id="ARBA00023136"/>
    </source>
</evidence>
<evidence type="ECO:0000313" key="7">
    <source>
        <dbReference type="Proteomes" id="UP001608902"/>
    </source>
</evidence>
<comment type="similarity">
    <text evidence="5">Belongs to the PRA1 family.</text>
</comment>
<dbReference type="PANTHER" id="PTHR12859">
    <property type="entry name" value="PRA1 PROTEIN"/>
    <property type="match status" value="1"/>
</dbReference>
<comment type="caution">
    <text evidence="6">The sequence shown here is derived from an EMBL/GenBank/DDBJ whole genome shotgun (WGS) entry which is preliminary data.</text>
</comment>
<gene>
    <name evidence="6" type="ORF">AB6A40_009494</name>
</gene>
<dbReference type="AlphaFoldDB" id="A0ABD6F1P2"/>
<evidence type="ECO:0000313" key="6">
    <source>
        <dbReference type="EMBL" id="MFH4982785.1"/>
    </source>
</evidence>
<evidence type="ECO:0000256" key="1">
    <source>
        <dbReference type="ARBA" id="ARBA00004141"/>
    </source>
</evidence>
<dbReference type="GO" id="GO:0016020">
    <property type="term" value="C:membrane"/>
    <property type="evidence" value="ECO:0007669"/>
    <property type="project" value="UniProtKB-SubCell"/>
</dbReference>
<feature type="transmembrane region" description="Helical" evidence="5">
    <location>
        <begin position="82"/>
        <end position="102"/>
    </location>
</feature>
<evidence type="ECO:0000256" key="2">
    <source>
        <dbReference type="ARBA" id="ARBA00022692"/>
    </source>
</evidence>
<feature type="transmembrane region" description="Helical" evidence="5">
    <location>
        <begin position="57"/>
        <end position="76"/>
    </location>
</feature>
<evidence type="ECO:0000256" key="5">
    <source>
        <dbReference type="RuleBase" id="RU363107"/>
    </source>
</evidence>
<dbReference type="EMBL" id="JBGFUD010010082">
    <property type="protein sequence ID" value="MFH4982785.1"/>
    <property type="molecule type" value="Genomic_DNA"/>
</dbReference>
<protein>
    <recommendedName>
        <fullName evidence="5">PRA1 family protein</fullName>
    </recommendedName>
</protein>
<dbReference type="PANTHER" id="PTHR12859:SF0">
    <property type="entry name" value="PRA1 FAMILY PROTEIN"/>
    <property type="match status" value="1"/>
</dbReference>
<proteinExistence type="inferred from homology"/>
<keyword evidence="7" id="KW-1185">Reference proteome</keyword>
<feature type="transmembrane region" description="Helical" evidence="5">
    <location>
        <begin position="114"/>
        <end position="130"/>
    </location>
</feature>
<sequence length="190" mass="21444">MSSSDAAETVEQYFLKLTDDLQFPPFRKLSEFLARDSFQAPPFRDFPRWNKRLEANLLYFQSNYFAIIIILSLVLSTFQAVYVAYGLCAIALSTAVILFSVAGAELFVKARQEHPLITLGGIVLSSYFFIYNITSVITALFVVALPLLLCLVHASIRGKSMKIRANRELEKLGAKKTAMGKILNLLEFRY</sequence>
<dbReference type="Pfam" id="PF03208">
    <property type="entry name" value="PRA1"/>
    <property type="match status" value="1"/>
</dbReference>
<dbReference type="Proteomes" id="UP001608902">
    <property type="component" value="Unassembled WGS sequence"/>
</dbReference>
<keyword evidence="2 5" id="KW-0812">Transmembrane</keyword>
<keyword evidence="3 5" id="KW-1133">Transmembrane helix</keyword>
<name>A0ABD6F1P2_9BILA</name>
<feature type="transmembrane region" description="Helical" evidence="5">
    <location>
        <begin position="136"/>
        <end position="156"/>
    </location>
</feature>
<evidence type="ECO:0000256" key="3">
    <source>
        <dbReference type="ARBA" id="ARBA00022989"/>
    </source>
</evidence>
<accession>A0ABD6F1P2</accession>
<comment type="subcellular location">
    <subcellularLocation>
        <location evidence="1 5">Membrane</location>
        <topology evidence="1 5">Multi-pass membrane protein</topology>
    </subcellularLocation>
</comment>
<organism evidence="6 7">
    <name type="scientific">Gnathostoma spinigerum</name>
    <dbReference type="NCBI Taxonomy" id="75299"/>
    <lineage>
        <taxon>Eukaryota</taxon>
        <taxon>Metazoa</taxon>
        <taxon>Ecdysozoa</taxon>
        <taxon>Nematoda</taxon>
        <taxon>Chromadorea</taxon>
        <taxon>Rhabditida</taxon>
        <taxon>Spirurina</taxon>
        <taxon>Gnathostomatomorpha</taxon>
        <taxon>Gnathostomatoidea</taxon>
        <taxon>Gnathostomatidae</taxon>
        <taxon>Gnathostoma</taxon>
    </lineage>
</organism>
<keyword evidence="4 5" id="KW-0472">Membrane</keyword>